<gene>
    <name evidence="3" type="ORF">LNAOJCKE_4474</name>
</gene>
<organism evidence="3 4">
    <name type="scientific">Methylorubrum aminovorans</name>
    <dbReference type="NCBI Taxonomy" id="269069"/>
    <lineage>
        <taxon>Bacteria</taxon>
        <taxon>Pseudomonadati</taxon>
        <taxon>Pseudomonadota</taxon>
        <taxon>Alphaproteobacteria</taxon>
        <taxon>Hyphomicrobiales</taxon>
        <taxon>Methylobacteriaceae</taxon>
        <taxon>Methylorubrum</taxon>
    </lineage>
</organism>
<dbReference type="Gene3D" id="3.30.1490.20">
    <property type="entry name" value="ATP-grasp fold, A domain"/>
    <property type="match status" value="1"/>
</dbReference>
<evidence type="ECO:0000313" key="3">
    <source>
        <dbReference type="EMBL" id="GJE67244.1"/>
    </source>
</evidence>
<dbReference type="Pfam" id="PF02655">
    <property type="entry name" value="ATP-grasp_3"/>
    <property type="match status" value="1"/>
</dbReference>
<dbReference type="PROSITE" id="PS00866">
    <property type="entry name" value="CPSASE_1"/>
    <property type="match status" value="1"/>
</dbReference>
<dbReference type="InterPro" id="IPR011761">
    <property type="entry name" value="ATP-grasp"/>
</dbReference>
<keyword evidence="1" id="KW-0067">ATP-binding</keyword>
<evidence type="ECO:0000256" key="1">
    <source>
        <dbReference type="PROSITE-ProRule" id="PRU00409"/>
    </source>
</evidence>
<dbReference type="EMBL" id="BPRC01000024">
    <property type="protein sequence ID" value="GJE67244.1"/>
    <property type="molecule type" value="Genomic_DNA"/>
</dbReference>
<accession>A0ABQ4UIU8</accession>
<sequence>MKRALVLACGPRIQYRVLRCASECFREVYVLGAGEAHLLKRSRFCERFIAFTGDFADPQPSDLIEIRRLCAVHDIDMVLPSCSRTTRLLAVHGAQIGAPIFPVPAQDTFDALDDKWRFAGVCADLDLPVPMTRRYETMVDLRDDPDHARFGYPLILKPAAMSGGYGVRRIDSADALPEHLNYSPIICQEYIPGEELSSFYLCEAGRIMASFSYRRTLTKLEEIRVPVIDDHARRLIEHFRYQGVIGFDIRRSPEGRIAFIECNPRFWYHMDVAMLAGLNFVTLGCRLREGEAGASDPETLKIRSPRRLCGNLLTPWRLNRAERAYLRYIIRDPAMSGWAAFQSAIGRYRLAGGQLL</sequence>
<protein>
    <recommendedName>
        <fullName evidence="2">ATP-grasp domain-containing protein</fullName>
    </recommendedName>
</protein>
<dbReference type="Proteomes" id="UP001055039">
    <property type="component" value="Unassembled WGS sequence"/>
</dbReference>
<name>A0ABQ4UIU8_9HYPH</name>
<evidence type="ECO:0000313" key="4">
    <source>
        <dbReference type="Proteomes" id="UP001055039"/>
    </source>
</evidence>
<reference evidence="3" key="1">
    <citation type="journal article" date="2021" name="Front. Microbiol.">
        <title>Comprehensive Comparative Genomics and Phenotyping of Methylobacterium Species.</title>
        <authorList>
            <person name="Alessa O."/>
            <person name="Ogura Y."/>
            <person name="Fujitani Y."/>
            <person name="Takami H."/>
            <person name="Hayashi T."/>
            <person name="Sahin N."/>
            <person name="Tani A."/>
        </authorList>
    </citation>
    <scope>NUCLEOTIDE SEQUENCE</scope>
    <source>
        <strain evidence="3">NBRC 15686</strain>
    </source>
</reference>
<keyword evidence="1" id="KW-0547">Nucleotide-binding</keyword>
<dbReference type="SUPFAM" id="SSF56059">
    <property type="entry name" value="Glutathione synthetase ATP-binding domain-like"/>
    <property type="match status" value="1"/>
</dbReference>
<keyword evidence="4" id="KW-1185">Reference proteome</keyword>
<dbReference type="PROSITE" id="PS50975">
    <property type="entry name" value="ATP_GRASP"/>
    <property type="match status" value="1"/>
</dbReference>
<comment type="caution">
    <text evidence="3">The sequence shown here is derived from an EMBL/GenBank/DDBJ whole genome shotgun (WGS) entry which is preliminary data.</text>
</comment>
<dbReference type="InterPro" id="IPR003806">
    <property type="entry name" value="ATP-grasp_PylC-type"/>
</dbReference>
<dbReference type="Gene3D" id="3.30.470.20">
    <property type="entry name" value="ATP-grasp fold, B domain"/>
    <property type="match status" value="1"/>
</dbReference>
<evidence type="ECO:0000259" key="2">
    <source>
        <dbReference type="PROSITE" id="PS50975"/>
    </source>
</evidence>
<proteinExistence type="predicted"/>
<dbReference type="InterPro" id="IPR005479">
    <property type="entry name" value="CPAse_ATP-bd"/>
</dbReference>
<reference evidence="3" key="2">
    <citation type="submission" date="2021-08" db="EMBL/GenBank/DDBJ databases">
        <authorList>
            <person name="Tani A."/>
            <person name="Ola A."/>
            <person name="Ogura Y."/>
            <person name="Katsura K."/>
            <person name="Hayashi T."/>
        </authorList>
    </citation>
    <scope>NUCLEOTIDE SEQUENCE</scope>
    <source>
        <strain evidence="3">NBRC 15686</strain>
    </source>
</reference>
<feature type="domain" description="ATP-grasp" evidence="2">
    <location>
        <begin position="119"/>
        <end position="289"/>
    </location>
</feature>
<dbReference type="RefSeq" id="WP_238227879.1">
    <property type="nucleotide sequence ID" value="NZ_BAAADH010000095.1"/>
</dbReference>
<dbReference type="InterPro" id="IPR013815">
    <property type="entry name" value="ATP_grasp_subdomain_1"/>
</dbReference>